<dbReference type="Proteomes" id="UP000196239">
    <property type="component" value="Chromosome 1"/>
</dbReference>
<dbReference type="AlphaFoldDB" id="A0A128A0S7"/>
<dbReference type="Gene3D" id="3.40.50.720">
    <property type="entry name" value="NAD(P)-binding Rossmann-like Domain"/>
    <property type="match status" value="1"/>
</dbReference>
<protein>
    <submittedName>
        <fullName evidence="3">NAD-dependent epimerase/dehydratase</fullName>
    </submittedName>
</protein>
<dbReference type="InterPro" id="IPR036291">
    <property type="entry name" value="NAD(P)-bd_dom_sf"/>
</dbReference>
<name>A0A128A0S7_9ARCH</name>
<organism evidence="3 4">
    <name type="scientific">Nitrosotalea devaniterrae</name>
    <dbReference type="NCBI Taxonomy" id="1078905"/>
    <lineage>
        <taxon>Archaea</taxon>
        <taxon>Nitrososphaerota</taxon>
        <taxon>Nitrososphaeria</taxon>
        <taxon>Nitrosotaleales</taxon>
        <taxon>Nitrosotaleaceae</taxon>
        <taxon>Nitrosotalea</taxon>
    </lineage>
</organism>
<dbReference type="InterPro" id="IPR001509">
    <property type="entry name" value="Epimerase_deHydtase"/>
</dbReference>
<dbReference type="PANTHER" id="PTHR43000">
    <property type="entry name" value="DTDP-D-GLUCOSE 4,6-DEHYDRATASE-RELATED"/>
    <property type="match status" value="1"/>
</dbReference>
<evidence type="ECO:0000259" key="2">
    <source>
        <dbReference type="Pfam" id="PF01370"/>
    </source>
</evidence>
<dbReference type="Gene3D" id="3.90.25.10">
    <property type="entry name" value="UDP-galactose 4-epimerase, domain 1"/>
    <property type="match status" value="1"/>
</dbReference>
<comment type="similarity">
    <text evidence="1">Belongs to the NAD(P)-dependent epimerase/dehydratase family.</text>
</comment>
<dbReference type="EMBL" id="LN890280">
    <property type="protein sequence ID" value="CUR50966.1"/>
    <property type="molecule type" value="Genomic_DNA"/>
</dbReference>
<reference evidence="4" key="1">
    <citation type="submission" date="2015-10" db="EMBL/GenBank/DDBJ databases">
        <authorList>
            <person name="Lehtovirta-Morley L.E."/>
            <person name="Vieille C."/>
        </authorList>
    </citation>
    <scope>NUCLEOTIDE SEQUENCE [LARGE SCALE GENOMIC DNA]</scope>
</reference>
<dbReference type="PRINTS" id="PR01713">
    <property type="entry name" value="NUCEPIMERASE"/>
</dbReference>
<proteinExistence type="inferred from homology"/>
<dbReference type="SUPFAM" id="SSF51735">
    <property type="entry name" value="NAD(P)-binding Rossmann-fold domains"/>
    <property type="match status" value="1"/>
</dbReference>
<accession>A0A128A0S7</accession>
<dbReference type="KEGG" id="ndv:NDEV_0201"/>
<keyword evidence="4" id="KW-1185">Reference proteome</keyword>
<evidence type="ECO:0000313" key="3">
    <source>
        <dbReference type="EMBL" id="CUR50966.1"/>
    </source>
</evidence>
<evidence type="ECO:0000313" key="4">
    <source>
        <dbReference type="Proteomes" id="UP000196239"/>
    </source>
</evidence>
<evidence type="ECO:0000256" key="1">
    <source>
        <dbReference type="ARBA" id="ARBA00007637"/>
    </source>
</evidence>
<feature type="domain" description="NAD-dependent epimerase/dehydratase" evidence="2">
    <location>
        <begin position="17"/>
        <end position="252"/>
    </location>
</feature>
<gene>
    <name evidence="3" type="ORF">NDEV_0201</name>
</gene>
<dbReference type="Pfam" id="PF01370">
    <property type="entry name" value="Epimerase"/>
    <property type="match status" value="1"/>
</dbReference>
<sequence length="323" mass="36392">MKQVESSYMMDISGINALVTGGNGAVGSNLVKRLLEQGAKVTVLDDFSQSGTGNLPRHANLTIMKGDITDKKILSKVFSKKFDYVFHLAARFANELSVKDPLEDLRVNVQGTLQVLLYASKQKPERFLYTSSSSLYGHQIKPVMKEDMMPNPSTPYATSKLTAEYYCKSIYELYGMNYTIVRLSNSYGPHDPPGRYRNVIPNFFENALHKRPIIITGTGKETRDFTFVDDCVDGIILAATKKGGKNETFNLGTGKETQISQIAKLILKITKSKSKTNYKSMRSFDHVKRRKMDISKAKRMIGYNPSTTIERGLEKTYQWFLSN</sequence>